<evidence type="ECO:0000313" key="1">
    <source>
        <dbReference type="EMBL" id="KAG9439379.1"/>
    </source>
</evidence>
<dbReference type="AlphaFoldDB" id="A0AAV7DSW7"/>
<comment type="caution">
    <text evidence="1">The sequence shown here is derived from an EMBL/GenBank/DDBJ whole genome shotgun (WGS) entry which is preliminary data.</text>
</comment>
<evidence type="ECO:0000313" key="2">
    <source>
        <dbReference type="Proteomes" id="UP000825729"/>
    </source>
</evidence>
<organism evidence="1 2">
    <name type="scientific">Aristolochia fimbriata</name>
    <name type="common">White veined hardy Dutchman's pipe vine</name>
    <dbReference type="NCBI Taxonomy" id="158543"/>
    <lineage>
        <taxon>Eukaryota</taxon>
        <taxon>Viridiplantae</taxon>
        <taxon>Streptophyta</taxon>
        <taxon>Embryophyta</taxon>
        <taxon>Tracheophyta</taxon>
        <taxon>Spermatophyta</taxon>
        <taxon>Magnoliopsida</taxon>
        <taxon>Magnoliidae</taxon>
        <taxon>Piperales</taxon>
        <taxon>Aristolochiaceae</taxon>
        <taxon>Aristolochia</taxon>
    </lineage>
</organism>
<dbReference type="EMBL" id="JAINDJ010000008">
    <property type="protein sequence ID" value="KAG9439379.1"/>
    <property type="molecule type" value="Genomic_DNA"/>
</dbReference>
<sequence>MESRPVMTRRHILIVSTVCLELSVRCRHRLDNIRTWIWRQIFAEPKTLAFSPEKEENEVIEHTIFKSYISKRRTEEVLLKSQECSRSIRQKQGVLLNSVQTCSAP</sequence>
<name>A0AAV7DSW7_ARIFI</name>
<dbReference type="Proteomes" id="UP000825729">
    <property type="component" value="Unassembled WGS sequence"/>
</dbReference>
<protein>
    <submittedName>
        <fullName evidence="1">Uncharacterized protein</fullName>
    </submittedName>
</protein>
<reference evidence="1 2" key="1">
    <citation type="submission" date="2021-07" db="EMBL/GenBank/DDBJ databases">
        <title>The Aristolochia fimbriata genome: insights into angiosperm evolution, floral development and chemical biosynthesis.</title>
        <authorList>
            <person name="Jiao Y."/>
        </authorList>
    </citation>
    <scope>NUCLEOTIDE SEQUENCE [LARGE SCALE GENOMIC DNA]</scope>
    <source>
        <strain evidence="1">IBCAS-2021</strain>
        <tissue evidence="1">Leaf</tissue>
    </source>
</reference>
<accession>A0AAV7DSW7</accession>
<keyword evidence="2" id="KW-1185">Reference proteome</keyword>
<proteinExistence type="predicted"/>
<gene>
    <name evidence="1" type="ORF">H6P81_019544</name>
</gene>